<dbReference type="OrthoDB" id="273771at2759"/>
<accession>Q4RDG1</accession>
<comment type="caution">
    <text evidence="1">The sequence shown here is derived from an EMBL/GenBank/DDBJ whole genome shotgun (WGS) entry which is preliminary data.</text>
</comment>
<sequence length="35" mass="4212">RFWDYSRDPPLLETVEHHSEFVCGLDFNLHIPNQV</sequence>
<protein>
    <submittedName>
        <fullName evidence="1">(spotted green pufferfish) hypothetical protein</fullName>
    </submittedName>
</protein>
<reference evidence="1" key="2">
    <citation type="submission" date="2004-02" db="EMBL/GenBank/DDBJ databases">
        <authorList>
            <consortium name="Genoscope"/>
            <consortium name="Whitehead Institute Centre for Genome Research"/>
        </authorList>
    </citation>
    <scope>NUCLEOTIDE SEQUENCE</scope>
</reference>
<proteinExistence type="predicted"/>
<dbReference type="KEGG" id="tng:GSTEN00037808G001"/>
<gene>
    <name evidence="1" type="ORF">GSTENG00037808001</name>
</gene>
<name>Q4RDG1_TETNG</name>
<dbReference type="AlphaFoldDB" id="Q4RDG1"/>
<reference evidence="1" key="1">
    <citation type="journal article" date="2004" name="Nature">
        <title>Genome duplication in the teleost fish Tetraodon nigroviridis reveals the early vertebrate proto-karyotype.</title>
        <authorList>
            <person name="Jaillon O."/>
            <person name="Aury J.-M."/>
            <person name="Brunet F."/>
            <person name="Petit J.-L."/>
            <person name="Stange-Thomann N."/>
            <person name="Mauceli E."/>
            <person name="Bouneau L."/>
            <person name="Fischer C."/>
            <person name="Ozouf-Costaz C."/>
            <person name="Bernot A."/>
            <person name="Nicaud S."/>
            <person name="Jaffe D."/>
            <person name="Fisher S."/>
            <person name="Lutfalla G."/>
            <person name="Dossat C."/>
            <person name="Segurens B."/>
            <person name="Dasilva C."/>
            <person name="Salanoubat M."/>
            <person name="Levy M."/>
            <person name="Boudet N."/>
            <person name="Castellano S."/>
            <person name="Anthouard V."/>
            <person name="Jubin C."/>
            <person name="Castelli V."/>
            <person name="Katinka M."/>
            <person name="Vacherie B."/>
            <person name="Biemont C."/>
            <person name="Skalli Z."/>
            <person name="Cattolico L."/>
            <person name="Poulain J."/>
            <person name="De Berardinis V."/>
            <person name="Cruaud C."/>
            <person name="Duprat S."/>
            <person name="Brottier P."/>
            <person name="Coutanceau J.-P."/>
            <person name="Gouzy J."/>
            <person name="Parra G."/>
            <person name="Lardier G."/>
            <person name="Chapple C."/>
            <person name="McKernan K.J."/>
            <person name="McEwan P."/>
            <person name="Bosak S."/>
            <person name="Kellis M."/>
            <person name="Volff J.-N."/>
            <person name="Guigo R."/>
            <person name="Zody M.C."/>
            <person name="Mesirov J."/>
            <person name="Lindblad-Toh K."/>
            <person name="Birren B."/>
            <person name="Nusbaum C."/>
            <person name="Kahn D."/>
            <person name="Robinson-Rechavi M."/>
            <person name="Laudet V."/>
            <person name="Schachter V."/>
            <person name="Quetier F."/>
            <person name="Saurin W."/>
            <person name="Scarpelli C."/>
            <person name="Wincker P."/>
            <person name="Lander E.S."/>
            <person name="Weissenbach J."/>
            <person name="Roest Crollius H."/>
        </authorList>
    </citation>
    <scope>NUCLEOTIDE SEQUENCE [LARGE SCALE GENOMIC DNA]</scope>
</reference>
<organism evidence="1">
    <name type="scientific">Tetraodon nigroviridis</name>
    <name type="common">Spotted green pufferfish</name>
    <name type="synonym">Chelonodon nigroviridis</name>
    <dbReference type="NCBI Taxonomy" id="99883"/>
    <lineage>
        <taxon>Eukaryota</taxon>
        <taxon>Metazoa</taxon>
        <taxon>Chordata</taxon>
        <taxon>Craniata</taxon>
        <taxon>Vertebrata</taxon>
        <taxon>Euteleostomi</taxon>
        <taxon>Actinopterygii</taxon>
        <taxon>Neopterygii</taxon>
        <taxon>Teleostei</taxon>
        <taxon>Neoteleostei</taxon>
        <taxon>Acanthomorphata</taxon>
        <taxon>Eupercaria</taxon>
        <taxon>Tetraodontiformes</taxon>
        <taxon>Tetradontoidea</taxon>
        <taxon>Tetraodontidae</taxon>
        <taxon>Tetraodon</taxon>
    </lineage>
</organism>
<feature type="non-terminal residue" evidence="1">
    <location>
        <position position="1"/>
    </location>
</feature>
<feature type="non-terminal residue" evidence="1">
    <location>
        <position position="35"/>
    </location>
</feature>
<dbReference type="EMBL" id="CAAE01016560">
    <property type="protein sequence ID" value="CAG13571.1"/>
    <property type="molecule type" value="Genomic_DNA"/>
</dbReference>
<evidence type="ECO:0000313" key="1">
    <source>
        <dbReference type="EMBL" id="CAG13571.1"/>
    </source>
</evidence>